<dbReference type="SUPFAM" id="SSF52172">
    <property type="entry name" value="CheY-like"/>
    <property type="match status" value="1"/>
</dbReference>
<dbReference type="RefSeq" id="WP_343804709.1">
    <property type="nucleotide sequence ID" value="NZ_BAAAET010000002.1"/>
</dbReference>
<dbReference type="PROSITE" id="PS50110">
    <property type="entry name" value="RESPONSE_REGULATORY"/>
    <property type="match status" value="1"/>
</dbReference>
<comment type="caution">
    <text evidence="1">Lacks conserved residue(s) required for the propagation of feature annotation.</text>
</comment>
<evidence type="ECO:0000256" key="1">
    <source>
        <dbReference type="PROSITE-ProRule" id="PRU00169"/>
    </source>
</evidence>
<organism evidence="3 4">
    <name type="scientific">Marinobacterium maritimum</name>
    <dbReference type="NCBI Taxonomy" id="500162"/>
    <lineage>
        <taxon>Bacteria</taxon>
        <taxon>Pseudomonadati</taxon>
        <taxon>Pseudomonadota</taxon>
        <taxon>Gammaproteobacteria</taxon>
        <taxon>Oceanospirillales</taxon>
        <taxon>Oceanospirillaceae</taxon>
        <taxon>Marinobacterium</taxon>
    </lineage>
</organism>
<dbReference type="InterPro" id="IPR019734">
    <property type="entry name" value="TPR_rpt"/>
</dbReference>
<dbReference type="Proteomes" id="UP001499915">
    <property type="component" value="Unassembled WGS sequence"/>
</dbReference>
<dbReference type="SMART" id="SM00448">
    <property type="entry name" value="REC"/>
    <property type="match status" value="1"/>
</dbReference>
<proteinExistence type="predicted"/>
<sequence>MDTLFASQKALIVDKRLDDLQSLRSVLLNLGLGQVFVASSVNMALSILREEPVDFCFMVHDLGKGEKSGLQLLHEAQAEGIHRQGTAYVLVADAETSALMFGSLEFSPDLCIDKPYQSGQLRQSLERLMRMKQALLPLASCMDQGRWGEALLFCEEKQAQFPALKVLLQRLRGIILLKLERYQDAYHQFEALLDEREQHWMRVGLGVSAYRMGDLAQAEAALDQVIRQRQVCLEAFDWLARLHRLKGELQQSVNLLRKSVLLQPTVALLQARQGDAAVRIQDWRLAVDSFRAAVQFGRYSAFQQPEYYFALVQSLRGRLGELHGEQADAAKAEAVQVLEQVVVDFDHDPVAIFRSRLMLSDLLRHSGDKGRAEQAGRAALELFSDLPLELQAQWLELLVDGLEHSESCSQAQAIRQDLTPKTLSIEWARANLKGMMHFRKEALHEARDAFVMAYQLQPDNPSVSLNLLQTEAELLRRQPVEEPAAVIRRCDDLLNGLLYASLTPRQQHRYQALAERLATRIRACAPQPSTGSE</sequence>
<dbReference type="SUPFAM" id="SSF48452">
    <property type="entry name" value="TPR-like"/>
    <property type="match status" value="1"/>
</dbReference>
<evidence type="ECO:0000313" key="4">
    <source>
        <dbReference type="Proteomes" id="UP001499915"/>
    </source>
</evidence>
<evidence type="ECO:0000313" key="3">
    <source>
        <dbReference type="EMBL" id="GAA0690163.1"/>
    </source>
</evidence>
<protein>
    <recommendedName>
        <fullName evidence="2">Response regulatory domain-containing protein</fullName>
    </recommendedName>
</protein>
<feature type="domain" description="Response regulatory" evidence="2">
    <location>
        <begin position="9"/>
        <end position="129"/>
    </location>
</feature>
<evidence type="ECO:0000259" key="2">
    <source>
        <dbReference type="PROSITE" id="PS50110"/>
    </source>
</evidence>
<dbReference type="InterPro" id="IPR001789">
    <property type="entry name" value="Sig_transdc_resp-reg_receiver"/>
</dbReference>
<gene>
    <name evidence="3" type="ORF">GCM10009104_16020</name>
</gene>
<reference evidence="3 4" key="1">
    <citation type="journal article" date="2019" name="Int. J. Syst. Evol. Microbiol.">
        <title>The Global Catalogue of Microorganisms (GCM) 10K type strain sequencing project: providing services to taxonomists for standard genome sequencing and annotation.</title>
        <authorList>
            <consortium name="The Broad Institute Genomics Platform"/>
            <consortium name="The Broad Institute Genome Sequencing Center for Infectious Disease"/>
            <person name="Wu L."/>
            <person name="Ma J."/>
        </authorList>
    </citation>
    <scope>NUCLEOTIDE SEQUENCE [LARGE SCALE GENOMIC DNA]</scope>
    <source>
        <strain evidence="3 4">JCM 15134</strain>
    </source>
</reference>
<dbReference type="InterPro" id="IPR011990">
    <property type="entry name" value="TPR-like_helical_dom_sf"/>
</dbReference>
<keyword evidence="4" id="KW-1185">Reference proteome</keyword>
<dbReference type="Gene3D" id="1.25.40.10">
    <property type="entry name" value="Tetratricopeptide repeat domain"/>
    <property type="match status" value="2"/>
</dbReference>
<accession>A0ABN1I5K4</accession>
<dbReference type="Pfam" id="PF13432">
    <property type="entry name" value="TPR_16"/>
    <property type="match status" value="1"/>
</dbReference>
<dbReference type="SMART" id="SM00028">
    <property type="entry name" value="TPR"/>
    <property type="match status" value="6"/>
</dbReference>
<name>A0ABN1I5K4_9GAMM</name>
<dbReference type="Gene3D" id="3.40.50.2300">
    <property type="match status" value="1"/>
</dbReference>
<dbReference type="InterPro" id="IPR011006">
    <property type="entry name" value="CheY-like_superfamily"/>
</dbReference>
<comment type="caution">
    <text evidence="3">The sequence shown here is derived from an EMBL/GenBank/DDBJ whole genome shotgun (WGS) entry which is preliminary data.</text>
</comment>
<dbReference type="EMBL" id="BAAAET010000002">
    <property type="protein sequence ID" value="GAA0690163.1"/>
    <property type="molecule type" value="Genomic_DNA"/>
</dbReference>